<dbReference type="InterPro" id="IPR036291">
    <property type="entry name" value="NAD(P)-bd_dom_sf"/>
</dbReference>
<feature type="transmembrane region" description="Helical" evidence="1">
    <location>
        <begin position="381"/>
        <end position="399"/>
    </location>
</feature>
<dbReference type="CDD" id="cd05271">
    <property type="entry name" value="NDUFA9_like_SDR_a"/>
    <property type="match status" value="1"/>
</dbReference>
<dbReference type="SUPFAM" id="SSF51735">
    <property type="entry name" value="NAD(P)-binding Rossmann-fold domains"/>
    <property type="match status" value="1"/>
</dbReference>
<dbReference type="OrthoDB" id="5292533at2"/>
<dbReference type="Gene3D" id="3.40.50.720">
    <property type="entry name" value="NAD(P)-binding Rossmann-like Domain"/>
    <property type="match status" value="1"/>
</dbReference>
<evidence type="ECO:0000256" key="1">
    <source>
        <dbReference type="SAM" id="Phobius"/>
    </source>
</evidence>
<dbReference type="AlphaFoldDB" id="A0A4R6DP18"/>
<reference evidence="3 4" key="1">
    <citation type="submission" date="2019-03" db="EMBL/GenBank/DDBJ databases">
        <title>Genomic Encyclopedia of Type Strains, Phase IV (KMG-IV): sequencing the most valuable type-strain genomes for metagenomic binning, comparative biology and taxonomic classification.</title>
        <authorList>
            <person name="Goeker M."/>
        </authorList>
    </citation>
    <scope>NUCLEOTIDE SEQUENCE [LARGE SCALE GENOMIC DNA]</scope>
    <source>
        <strain evidence="3 4">DSM 12121</strain>
    </source>
</reference>
<comment type="caution">
    <text evidence="3">The sequence shown here is derived from an EMBL/GenBank/DDBJ whole genome shotgun (WGS) entry which is preliminary data.</text>
</comment>
<keyword evidence="1" id="KW-0472">Membrane</keyword>
<protein>
    <submittedName>
        <fullName evidence="3">Nucleoside-diphosphate-sugar epimerase</fullName>
    </submittedName>
</protein>
<evidence type="ECO:0000313" key="3">
    <source>
        <dbReference type="EMBL" id="TDN46745.1"/>
    </source>
</evidence>
<proteinExistence type="predicted"/>
<dbReference type="EMBL" id="SNVV01000026">
    <property type="protein sequence ID" value="TDN46745.1"/>
    <property type="molecule type" value="Genomic_DNA"/>
</dbReference>
<dbReference type="RefSeq" id="WP_133594707.1">
    <property type="nucleotide sequence ID" value="NZ_SNVV01000026.1"/>
</dbReference>
<feature type="transmembrane region" description="Helical" evidence="1">
    <location>
        <begin position="312"/>
        <end position="336"/>
    </location>
</feature>
<accession>A0A4R6DP18</accession>
<sequence length="435" mass="47074">MKILMTGASGFLGSHILDRLLAHGHTVRAVVRDPQGAAARRGGAAAGKLEWMRLDFAQALTPEDWLPALNDMDAVVNAVGILREQDSQTFDLLHRQAPCALFAACTACGVKRVLQISALGADADARSRYHLSKRAADEFLLSLPLQATVLQPSLVYGEEGASARLFGTLASLPLVPLPGGGRQRIQPVHVDDVAEAVRRLLEGVQAPSRLEVVGPRPLGLRDYLAILRRALGNSRRLRVLAVPAPLARWGAGLASVWPALPVDGETLAMLERGNTGDAATFTRVLGRPPRPPEEFVPPALARPLGMAARLGWLLPALRTSIGAVWIFTGIVSLGVYPVANSLELLARSGVPTRLQLIALYGAAVLDLVLGLLTFIRRRRRLVWALQAALILGYTAILSLKLPEFWLHPYGPLSKNLPMLAAIWLLYEMEEKAWTT</sequence>
<dbReference type="PANTHER" id="PTHR12126">
    <property type="entry name" value="NADH-UBIQUINONE OXIDOREDUCTASE 39 KDA SUBUNIT-RELATED"/>
    <property type="match status" value="1"/>
</dbReference>
<dbReference type="Proteomes" id="UP000295129">
    <property type="component" value="Unassembled WGS sequence"/>
</dbReference>
<dbReference type="Pfam" id="PF13781">
    <property type="entry name" value="DoxX_3"/>
    <property type="match status" value="1"/>
</dbReference>
<dbReference type="PANTHER" id="PTHR12126:SF11">
    <property type="entry name" value="NADH DEHYDROGENASE [UBIQUINONE] 1 ALPHA SUBCOMPLEX SUBUNIT 9, MITOCHONDRIAL"/>
    <property type="match status" value="1"/>
</dbReference>
<name>A0A4R6DP18_9RHOO</name>
<organism evidence="3 4">
    <name type="scientific">Azoarcus indigens</name>
    <dbReference type="NCBI Taxonomy" id="29545"/>
    <lineage>
        <taxon>Bacteria</taxon>
        <taxon>Pseudomonadati</taxon>
        <taxon>Pseudomonadota</taxon>
        <taxon>Betaproteobacteria</taxon>
        <taxon>Rhodocyclales</taxon>
        <taxon>Zoogloeaceae</taxon>
        <taxon>Azoarcus</taxon>
    </lineage>
</organism>
<evidence type="ECO:0000313" key="4">
    <source>
        <dbReference type="Proteomes" id="UP000295129"/>
    </source>
</evidence>
<dbReference type="InterPro" id="IPR051207">
    <property type="entry name" value="ComplexI_NDUFA9_subunit"/>
</dbReference>
<keyword evidence="4" id="KW-1185">Reference proteome</keyword>
<dbReference type="GO" id="GO:0044877">
    <property type="term" value="F:protein-containing complex binding"/>
    <property type="evidence" value="ECO:0007669"/>
    <property type="project" value="TreeGrafter"/>
</dbReference>
<evidence type="ECO:0000259" key="2">
    <source>
        <dbReference type="Pfam" id="PF01370"/>
    </source>
</evidence>
<dbReference type="Pfam" id="PF01370">
    <property type="entry name" value="Epimerase"/>
    <property type="match status" value="1"/>
</dbReference>
<feature type="transmembrane region" description="Helical" evidence="1">
    <location>
        <begin position="405"/>
        <end position="426"/>
    </location>
</feature>
<feature type="domain" description="NAD-dependent epimerase/dehydratase" evidence="2">
    <location>
        <begin position="3"/>
        <end position="205"/>
    </location>
</feature>
<gene>
    <name evidence="3" type="ORF">C7389_12652</name>
</gene>
<dbReference type="InterPro" id="IPR001509">
    <property type="entry name" value="Epimerase_deHydtase"/>
</dbReference>
<feature type="transmembrane region" description="Helical" evidence="1">
    <location>
        <begin position="356"/>
        <end position="374"/>
    </location>
</feature>
<keyword evidence="1" id="KW-1133">Transmembrane helix</keyword>
<dbReference type="InterPro" id="IPR025695">
    <property type="entry name" value="DoxX-like"/>
</dbReference>
<keyword evidence="1" id="KW-0812">Transmembrane</keyword>